<dbReference type="AlphaFoldDB" id="A0A7G1I5R3"/>
<organism evidence="1 2">
    <name type="scientific">Mycobacterium kansasii</name>
    <dbReference type="NCBI Taxonomy" id="1768"/>
    <lineage>
        <taxon>Bacteria</taxon>
        <taxon>Bacillati</taxon>
        <taxon>Actinomycetota</taxon>
        <taxon>Actinomycetes</taxon>
        <taxon>Mycobacteriales</taxon>
        <taxon>Mycobacteriaceae</taxon>
        <taxon>Mycobacterium</taxon>
    </lineage>
</organism>
<protein>
    <submittedName>
        <fullName evidence="1">Uncharacterized protein</fullName>
    </submittedName>
</protein>
<evidence type="ECO:0000313" key="2">
    <source>
        <dbReference type="Proteomes" id="UP000516380"/>
    </source>
</evidence>
<accession>A0A7G1I5R3</accession>
<keyword evidence="2" id="KW-1185">Reference proteome</keyword>
<dbReference type="EMBL" id="AP023343">
    <property type="protein sequence ID" value="BCI86326.1"/>
    <property type="molecule type" value="Genomic_DNA"/>
</dbReference>
<sequence length="130" mass="14648">MCWNAELSRADRRRCPTATPHGGKAVQLRSLQSEPHIGQTLCPQHVHRGRLAGSRTLHFTVESGQVAGAHRVQQRVFVREVQIEGRRCDSHPLGHRPDRDRPRLARLQQQLGGRIQDFLAQPVSRSARGT</sequence>
<name>A0A7G1I5R3_MYCKA</name>
<reference evidence="1 2" key="1">
    <citation type="submission" date="2020-07" db="EMBL/GenBank/DDBJ databases">
        <title>Mycobacterium kansasii (former subtype) with zoonotic potential isolated from diseased indoor pet cat, Japan.</title>
        <authorList>
            <person name="Fukano H."/>
            <person name="Terazono T."/>
            <person name="Hoshino Y."/>
        </authorList>
    </citation>
    <scope>NUCLEOTIDE SEQUENCE [LARGE SCALE GENOMIC DNA]</scope>
    <source>
        <strain evidence="1 2">Kuro-I</strain>
    </source>
</reference>
<evidence type="ECO:0000313" key="1">
    <source>
        <dbReference type="EMBL" id="BCI86326.1"/>
    </source>
</evidence>
<dbReference type="Proteomes" id="UP000516380">
    <property type="component" value="Chromosome"/>
</dbReference>
<gene>
    <name evidence="1" type="ORF">NIIDMKKI_15320</name>
</gene>
<proteinExistence type="predicted"/>